<keyword evidence="8" id="KW-1185">Reference proteome</keyword>
<dbReference type="PROSITE" id="PS00676">
    <property type="entry name" value="SIGMA54_INTERACT_2"/>
    <property type="match status" value="1"/>
</dbReference>
<dbReference type="PANTHER" id="PTHR32071">
    <property type="entry name" value="TRANSCRIPTIONAL REGULATORY PROTEIN"/>
    <property type="match status" value="1"/>
</dbReference>
<dbReference type="EMBL" id="VLTJ01000024">
    <property type="protein sequence ID" value="TSH94480.1"/>
    <property type="molecule type" value="Genomic_DNA"/>
</dbReference>
<dbReference type="GO" id="GO:0005524">
    <property type="term" value="F:ATP binding"/>
    <property type="evidence" value="ECO:0007669"/>
    <property type="project" value="UniProtKB-KW"/>
</dbReference>
<dbReference type="GO" id="GO:0006355">
    <property type="term" value="P:regulation of DNA-templated transcription"/>
    <property type="evidence" value="ECO:0007669"/>
    <property type="project" value="InterPro"/>
</dbReference>
<evidence type="ECO:0000313" key="7">
    <source>
        <dbReference type="EMBL" id="TSH94480.1"/>
    </source>
</evidence>
<dbReference type="InterPro" id="IPR027417">
    <property type="entry name" value="P-loop_NTPase"/>
</dbReference>
<dbReference type="OrthoDB" id="9761705at2"/>
<dbReference type="InterPro" id="IPR009057">
    <property type="entry name" value="Homeodomain-like_sf"/>
</dbReference>
<dbReference type="SUPFAM" id="SSF52540">
    <property type="entry name" value="P-loop containing nucleoside triphosphate hydrolases"/>
    <property type="match status" value="1"/>
</dbReference>
<dbReference type="SUPFAM" id="SSF46689">
    <property type="entry name" value="Homeodomain-like"/>
    <property type="match status" value="1"/>
</dbReference>
<keyword evidence="3" id="KW-0805">Transcription regulation</keyword>
<organism evidence="7 8">
    <name type="scientific">Verticiella sediminum</name>
    <dbReference type="NCBI Taxonomy" id="1247510"/>
    <lineage>
        <taxon>Bacteria</taxon>
        <taxon>Pseudomonadati</taxon>
        <taxon>Pseudomonadota</taxon>
        <taxon>Betaproteobacteria</taxon>
        <taxon>Burkholderiales</taxon>
        <taxon>Alcaligenaceae</taxon>
        <taxon>Verticiella</taxon>
    </lineage>
</organism>
<dbReference type="Pfam" id="PF25601">
    <property type="entry name" value="AAA_lid_14"/>
    <property type="match status" value="1"/>
</dbReference>
<evidence type="ECO:0000256" key="4">
    <source>
        <dbReference type="ARBA" id="ARBA00023125"/>
    </source>
</evidence>
<evidence type="ECO:0000256" key="5">
    <source>
        <dbReference type="ARBA" id="ARBA00023163"/>
    </source>
</evidence>
<dbReference type="InterPro" id="IPR002078">
    <property type="entry name" value="Sigma_54_int"/>
</dbReference>
<dbReference type="Proteomes" id="UP000318405">
    <property type="component" value="Unassembled WGS sequence"/>
</dbReference>
<dbReference type="Gene3D" id="3.40.50.300">
    <property type="entry name" value="P-loop containing nucleotide triphosphate hydrolases"/>
    <property type="match status" value="1"/>
</dbReference>
<evidence type="ECO:0000256" key="3">
    <source>
        <dbReference type="ARBA" id="ARBA00023015"/>
    </source>
</evidence>
<dbReference type="InterPro" id="IPR025943">
    <property type="entry name" value="Sigma_54_int_dom_ATP-bd_2"/>
</dbReference>
<dbReference type="GO" id="GO:0003677">
    <property type="term" value="F:DNA binding"/>
    <property type="evidence" value="ECO:0007669"/>
    <property type="project" value="UniProtKB-KW"/>
</dbReference>
<keyword evidence="2" id="KW-0067">ATP-binding</keyword>
<dbReference type="SMART" id="SM00382">
    <property type="entry name" value="AAA"/>
    <property type="match status" value="1"/>
</dbReference>
<sequence length="379" mass="40956">MGAQGRAAIPVVLRMTRPDSTPALAAWPLRAAPGQPLPGNARIFEDERSRALLDTMRRIGPTDAGILIVGDTGSDKETVARHLHDLSRRRDGPFVSVNCGALSEPMVDAELFGYEHGAFTGAFGGQPGWLEEAHEGTLFLDELEALPLAVQTRLVRAMLDKSVARLGGRTRRRVDVRVLAAATPELEQRVASGAFRKDLYYQVSVVRLSVAPLAERPGDILPLARHFIATYCQRLGHARAELTPAAQSALREHAWPGDVRELENAIHRSLLLAQGRRIDVAALALQPAPAAPMPEAGHGGSDLERALHALCRSEAEGLEQQVLDHLLLAAWRHNRCNQVQTARQLGISRSVVRARLHRLGQLAPPAGTGAAAPPTETTS</sequence>
<evidence type="ECO:0000256" key="2">
    <source>
        <dbReference type="ARBA" id="ARBA00022840"/>
    </source>
</evidence>
<evidence type="ECO:0000256" key="1">
    <source>
        <dbReference type="ARBA" id="ARBA00022741"/>
    </source>
</evidence>
<dbReference type="Gene3D" id="1.10.8.60">
    <property type="match status" value="1"/>
</dbReference>
<dbReference type="FunFam" id="3.40.50.300:FF:000006">
    <property type="entry name" value="DNA-binding transcriptional regulator NtrC"/>
    <property type="match status" value="1"/>
</dbReference>
<dbReference type="AlphaFoldDB" id="A0A556ANL9"/>
<keyword evidence="5" id="KW-0804">Transcription</keyword>
<dbReference type="PANTHER" id="PTHR32071:SF21">
    <property type="entry name" value="TRANSCRIPTIONAL REGULATORY PROTEIN FLGR"/>
    <property type="match status" value="1"/>
</dbReference>
<gene>
    <name evidence="7" type="ORF">FOZ76_12195</name>
</gene>
<evidence type="ECO:0000259" key="6">
    <source>
        <dbReference type="PROSITE" id="PS50045"/>
    </source>
</evidence>
<comment type="caution">
    <text evidence="7">The sequence shown here is derived from an EMBL/GenBank/DDBJ whole genome shotgun (WGS) entry which is preliminary data.</text>
</comment>
<dbReference type="Pfam" id="PF00158">
    <property type="entry name" value="Sigma54_activat"/>
    <property type="match status" value="1"/>
</dbReference>
<feature type="domain" description="Sigma-54 factor interaction" evidence="6">
    <location>
        <begin position="42"/>
        <end position="271"/>
    </location>
</feature>
<keyword evidence="4" id="KW-0238">DNA-binding</keyword>
<proteinExistence type="predicted"/>
<dbReference type="InterPro" id="IPR058031">
    <property type="entry name" value="AAA_lid_NorR"/>
</dbReference>
<name>A0A556ANL9_9BURK</name>
<keyword evidence="1" id="KW-0547">Nucleotide-binding</keyword>
<dbReference type="PROSITE" id="PS50045">
    <property type="entry name" value="SIGMA54_INTERACT_4"/>
    <property type="match status" value="1"/>
</dbReference>
<reference evidence="7 8" key="1">
    <citation type="submission" date="2019-07" db="EMBL/GenBank/DDBJ databases">
        <title>Qingshengfaniella alkalisoli gen. nov., sp. nov., isolated from saline soil.</title>
        <authorList>
            <person name="Xu L."/>
            <person name="Huang X.-X."/>
            <person name="Sun J.-Q."/>
        </authorList>
    </citation>
    <scope>NUCLEOTIDE SEQUENCE [LARGE SCALE GENOMIC DNA]</scope>
    <source>
        <strain evidence="7 8">DSM 27279</strain>
    </source>
</reference>
<dbReference type="InterPro" id="IPR003593">
    <property type="entry name" value="AAA+_ATPase"/>
</dbReference>
<accession>A0A556ANL9</accession>
<dbReference type="CDD" id="cd00009">
    <property type="entry name" value="AAA"/>
    <property type="match status" value="1"/>
</dbReference>
<evidence type="ECO:0000313" key="8">
    <source>
        <dbReference type="Proteomes" id="UP000318405"/>
    </source>
</evidence>
<protein>
    <submittedName>
        <fullName evidence="7">Sigma-54-dependent Fis family transcriptional regulator</fullName>
    </submittedName>
</protein>